<dbReference type="Proteomes" id="UP000075391">
    <property type="component" value="Unassembled WGS sequence"/>
</dbReference>
<evidence type="ECO:0000256" key="1">
    <source>
        <dbReference type="SAM" id="SignalP"/>
    </source>
</evidence>
<name>A0A150WU35_BDEBC</name>
<evidence type="ECO:0000313" key="2">
    <source>
        <dbReference type="EMBL" id="KYG70028.1"/>
    </source>
</evidence>
<comment type="caution">
    <text evidence="2">The sequence shown here is derived from an EMBL/GenBank/DDBJ whole genome shotgun (WGS) entry which is preliminary data.</text>
</comment>
<proteinExistence type="predicted"/>
<reference evidence="2 3" key="1">
    <citation type="submission" date="2016-03" db="EMBL/GenBank/DDBJ databases">
        <authorList>
            <person name="Ploux O."/>
        </authorList>
    </citation>
    <scope>NUCLEOTIDE SEQUENCE [LARGE SCALE GENOMIC DNA]</scope>
    <source>
        <strain evidence="2 3">BER2</strain>
    </source>
</reference>
<feature type="chain" id="PRO_5007573784" evidence="1">
    <location>
        <begin position="25"/>
        <end position="202"/>
    </location>
</feature>
<dbReference type="AlphaFoldDB" id="A0A150WU35"/>
<evidence type="ECO:0000313" key="3">
    <source>
        <dbReference type="Proteomes" id="UP000075391"/>
    </source>
</evidence>
<feature type="signal peptide" evidence="1">
    <location>
        <begin position="1"/>
        <end position="24"/>
    </location>
</feature>
<keyword evidence="1" id="KW-0732">Signal</keyword>
<organism evidence="2 3">
    <name type="scientific">Bdellovibrio bacteriovorus</name>
    <dbReference type="NCBI Taxonomy" id="959"/>
    <lineage>
        <taxon>Bacteria</taxon>
        <taxon>Pseudomonadati</taxon>
        <taxon>Bdellovibrionota</taxon>
        <taxon>Bdellovibrionia</taxon>
        <taxon>Bdellovibrionales</taxon>
        <taxon>Pseudobdellovibrionaceae</taxon>
        <taxon>Bdellovibrio</taxon>
    </lineage>
</organism>
<dbReference type="EMBL" id="LUKF01000003">
    <property type="protein sequence ID" value="KYG70028.1"/>
    <property type="molecule type" value="Genomic_DNA"/>
</dbReference>
<sequence length="202" mass="23335">MSMKPIIFLALFSIMVLFFQNCSGGGETALKIDSKTPTETPSNEPQEPVKEVQEHQKVVYIDPKAQSIYQKFLDMGKNVIVTDLIIEVIDYDGAVVNTAVPGICIKEENKTPRIILQKHIWDSYGDSYLGDWDKTASLGYHFGKCFLNREDDLTMYAGMPESFMNPNWRYWQFQSGNNTYWFDSQPRLGFSEFYWGTPYFIE</sequence>
<accession>A0A150WU35</accession>
<gene>
    <name evidence="2" type="ORF">AZI85_15155</name>
</gene>
<protein>
    <submittedName>
        <fullName evidence="2">Uncharacterized protein</fullName>
    </submittedName>
</protein>